<keyword evidence="1" id="KW-0812">Transmembrane</keyword>
<protein>
    <submittedName>
        <fullName evidence="3">Nitrogen fixation protein FixH</fullName>
    </submittedName>
</protein>
<sequence length="157" mass="17367">MSETADTGFRLKGWHVLAGFVGFFGVVISVNVYMASQAIGTFPGLEVDNTYVFSQEFNERVADQERLGWVVEAEDRDGWITLTVTDPAGQPVRPQEIHAVVGRPTDSTDDLVPQLAWNGTGFEAPLALTEGKWIVRFSAIAEDGTEFLQRLDLHVVR</sequence>
<evidence type="ECO:0000313" key="5">
    <source>
        <dbReference type="Proteomes" id="UP000231702"/>
    </source>
</evidence>
<dbReference type="Proteomes" id="UP000231702">
    <property type="component" value="Unassembled WGS sequence"/>
</dbReference>
<dbReference type="EMBL" id="PGTD01000013">
    <property type="protein sequence ID" value="PJE30266.1"/>
    <property type="molecule type" value="Genomic_DNA"/>
</dbReference>
<dbReference type="InterPro" id="IPR018037">
    <property type="entry name" value="FixH_proteobacterial"/>
</dbReference>
<dbReference type="PIRSF" id="PIRSF011386">
    <property type="entry name" value="FixH"/>
    <property type="match status" value="1"/>
</dbReference>
<evidence type="ECO:0000256" key="1">
    <source>
        <dbReference type="SAM" id="Phobius"/>
    </source>
</evidence>
<reference evidence="3 4" key="1">
    <citation type="submission" date="2017-09" db="EMBL/GenBank/DDBJ databases">
        <authorList>
            <person name="Ehlers B."/>
            <person name="Leendertz F.H."/>
        </authorList>
    </citation>
    <scope>NUCLEOTIDE SEQUENCE [LARGE SCALE GENOMIC DNA]</scope>
    <source>
        <strain evidence="3 4">CGMCC 1.12662</strain>
    </source>
</reference>
<proteinExistence type="predicted"/>
<evidence type="ECO:0000313" key="4">
    <source>
        <dbReference type="Proteomes" id="UP000231655"/>
    </source>
</evidence>
<gene>
    <name evidence="2" type="ORF">CVM39_06015</name>
    <name evidence="3" type="ORF">SAMN06297129_0878</name>
</gene>
<name>A0A285I3A9_9RHOB</name>
<feature type="transmembrane region" description="Helical" evidence="1">
    <location>
        <begin position="14"/>
        <end position="34"/>
    </location>
</feature>
<evidence type="ECO:0000313" key="3">
    <source>
        <dbReference type="EMBL" id="SNY41556.1"/>
    </source>
</evidence>
<keyword evidence="1" id="KW-1133">Transmembrane helix</keyword>
<dbReference type="OrthoDB" id="1495896at2"/>
<organism evidence="3 4">
    <name type="scientific">Pseudooceanicola antarcticus</name>
    <dbReference type="NCBI Taxonomy" id="1247613"/>
    <lineage>
        <taxon>Bacteria</taxon>
        <taxon>Pseudomonadati</taxon>
        <taxon>Pseudomonadota</taxon>
        <taxon>Alphaproteobacteria</taxon>
        <taxon>Rhodobacterales</taxon>
        <taxon>Paracoccaceae</taxon>
        <taxon>Pseudooceanicola</taxon>
    </lineage>
</organism>
<reference evidence="2 5" key="2">
    <citation type="journal article" date="2018" name="Int. J. Syst. Evol. Microbiol.">
        <title>Pseudooceanicola lipolyticus sp. nov., a marine alphaproteobacterium, reclassification of Oceanicola flagellatus as Pseudooceanicola flagellatus comb. nov. and emended description of the genus Pseudooceanicola.</title>
        <authorList>
            <person name="Huang M.-M."/>
            <person name="Guo L.-L."/>
            <person name="Wu Y.-H."/>
            <person name="Lai Q.-L."/>
            <person name="Shao Z.-Z."/>
            <person name="Wang C.-S."/>
            <person name="Wu M."/>
            <person name="Xu X.-W."/>
        </authorList>
    </citation>
    <scope>NUCLEOTIDE SEQUENCE [LARGE SCALE GENOMIC DNA]</scope>
    <source>
        <strain evidence="2 5">Ar-45</strain>
    </source>
</reference>
<dbReference type="AlphaFoldDB" id="A0A285I3A9"/>
<dbReference type="InterPro" id="IPR008620">
    <property type="entry name" value="FixH"/>
</dbReference>
<dbReference type="Pfam" id="PF05751">
    <property type="entry name" value="FixH"/>
    <property type="match status" value="1"/>
</dbReference>
<keyword evidence="5" id="KW-1185">Reference proteome</keyword>
<dbReference type="RefSeq" id="WP_097144623.1">
    <property type="nucleotide sequence ID" value="NZ_OBEA01000001.1"/>
</dbReference>
<dbReference type="EMBL" id="OBEA01000001">
    <property type="protein sequence ID" value="SNY41556.1"/>
    <property type="molecule type" value="Genomic_DNA"/>
</dbReference>
<keyword evidence="1" id="KW-0472">Membrane</keyword>
<accession>A0A285I3A9</accession>
<dbReference type="Proteomes" id="UP000231655">
    <property type="component" value="Unassembled WGS sequence"/>
</dbReference>
<evidence type="ECO:0000313" key="2">
    <source>
        <dbReference type="EMBL" id="PJE30266.1"/>
    </source>
</evidence>